<feature type="signal peptide" evidence="1">
    <location>
        <begin position="1"/>
        <end position="20"/>
    </location>
</feature>
<evidence type="ECO:0008006" key="4">
    <source>
        <dbReference type="Google" id="ProtNLM"/>
    </source>
</evidence>
<feature type="chain" id="PRO_5046462044" description="Adhesin domain-containing protein" evidence="1">
    <location>
        <begin position="21"/>
        <end position="353"/>
    </location>
</feature>
<comment type="caution">
    <text evidence="2">The sequence shown here is derived from an EMBL/GenBank/DDBJ whole genome shotgun (WGS) entry which is preliminary data.</text>
</comment>
<dbReference type="RefSeq" id="WP_166138946.1">
    <property type="nucleotide sequence ID" value="NZ_JAAOBY010000010.1"/>
</dbReference>
<evidence type="ECO:0000256" key="1">
    <source>
        <dbReference type="SAM" id="SignalP"/>
    </source>
</evidence>
<dbReference type="Proteomes" id="UP000621670">
    <property type="component" value="Unassembled WGS sequence"/>
</dbReference>
<name>A0ABR7JJU1_9FLAO</name>
<sequence length="353" mass="39434">MKKQCKLLFLLLFLPFLAQANSDDFAHNKQKNIKKAYYVNADATVAIDNSYGNITVTTWNQDIIEIDVLIKVSGDNEKYVNQRIDNISIAITALKNLVSAKTILENTSYNGKSKNNNFEINYTIKIPNKGGVKLVNKYGSILVADINADANITCKYGKVTMGKVSGNSEYNLEYCSNSSMSSLRTGTIQAKYSSIKIAEVGKLDLNADYTDVEITSADMIRYDCTYGKIKFDAVQILEATGNYLTIRLGEVSNALKLATQYSSLTVQNLSAKAKNVSIKGDYTGINLRYHPNYAFDFDVNLKYANFKYSSDLEIDNKEEVSNNKRYEGFHKKRGQNTMTITSGYGNISLTQNQ</sequence>
<evidence type="ECO:0000313" key="2">
    <source>
        <dbReference type="EMBL" id="MBC5864536.1"/>
    </source>
</evidence>
<gene>
    <name evidence="2" type="ORF">H8R26_14005</name>
</gene>
<organism evidence="2 3">
    <name type="scientific">Flavobacterium turcicum</name>
    <dbReference type="NCBI Taxonomy" id="2764718"/>
    <lineage>
        <taxon>Bacteria</taxon>
        <taxon>Pseudomonadati</taxon>
        <taxon>Bacteroidota</taxon>
        <taxon>Flavobacteriia</taxon>
        <taxon>Flavobacteriales</taxon>
        <taxon>Flavobacteriaceae</taxon>
        <taxon>Flavobacterium</taxon>
    </lineage>
</organism>
<keyword evidence="3" id="KW-1185">Reference proteome</keyword>
<evidence type="ECO:0000313" key="3">
    <source>
        <dbReference type="Proteomes" id="UP000621670"/>
    </source>
</evidence>
<protein>
    <recommendedName>
        <fullName evidence="4">Adhesin domain-containing protein</fullName>
    </recommendedName>
</protein>
<keyword evidence="1" id="KW-0732">Signal</keyword>
<dbReference type="EMBL" id="JACRUM010000010">
    <property type="protein sequence ID" value="MBC5864536.1"/>
    <property type="molecule type" value="Genomic_DNA"/>
</dbReference>
<reference evidence="2 3" key="1">
    <citation type="submission" date="2020-08" db="EMBL/GenBank/DDBJ databases">
        <title>Description of novel Flavobacterium F-400 isolate.</title>
        <authorList>
            <person name="Saticioglu I."/>
            <person name="Duman M."/>
            <person name="Altun S."/>
        </authorList>
    </citation>
    <scope>NUCLEOTIDE SEQUENCE [LARGE SCALE GENOMIC DNA]</scope>
    <source>
        <strain evidence="2 3">F-400</strain>
    </source>
</reference>
<accession>A0ABR7JJU1</accession>
<proteinExistence type="predicted"/>